<dbReference type="EMBL" id="VJOM01000014">
    <property type="protein sequence ID" value="TSE31526.1"/>
    <property type="molecule type" value="Genomic_DNA"/>
</dbReference>
<evidence type="ECO:0000313" key="2">
    <source>
        <dbReference type="EMBL" id="TSE31526.1"/>
    </source>
</evidence>
<keyword evidence="1" id="KW-0732">Signal</keyword>
<feature type="signal peptide" evidence="1">
    <location>
        <begin position="1"/>
        <end position="25"/>
    </location>
</feature>
<dbReference type="STRING" id="307486.GCA_000807215_00979"/>
<dbReference type="PROSITE" id="PS51257">
    <property type="entry name" value="PROKAR_LIPOPROTEIN"/>
    <property type="match status" value="1"/>
</dbReference>
<keyword evidence="3" id="KW-1185">Reference proteome</keyword>
<dbReference type="AlphaFoldDB" id="A0A554X6Z0"/>
<dbReference type="Proteomes" id="UP000317763">
    <property type="component" value="Unassembled WGS sequence"/>
</dbReference>
<evidence type="ECO:0000256" key="1">
    <source>
        <dbReference type="SAM" id="SignalP"/>
    </source>
</evidence>
<accession>A0A554X6Z0</accession>
<dbReference type="OrthoDB" id="8562564at2"/>
<proteinExistence type="predicted"/>
<protein>
    <submittedName>
        <fullName evidence="2">Uncharacterized protein</fullName>
    </submittedName>
</protein>
<reference evidence="2 3" key="1">
    <citation type="submission" date="2019-07" db="EMBL/GenBank/DDBJ databases">
        <title>Tepidimonas taiwanensis I1-1 draft genome.</title>
        <authorList>
            <person name="Da Costa M.S."/>
            <person name="Froufe H.J.C."/>
            <person name="Egas C."/>
            <person name="Albuquerque L."/>
        </authorList>
    </citation>
    <scope>NUCLEOTIDE SEQUENCE [LARGE SCALE GENOMIC DNA]</scope>
    <source>
        <strain evidence="2 3">I1-1</strain>
    </source>
</reference>
<evidence type="ECO:0000313" key="3">
    <source>
        <dbReference type="Proteomes" id="UP000317763"/>
    </source>
</evidence>
<dbReference type="RefSeq" id="WP_143897921.1">
    <property type="nucleotide sequence ID" value="NZ_CP083911.1"/>
</dbReference>
<comment type="caution">
    <text evidence="2">The sequence shown here is derived from an EMBL/GenBank/DDBJ whole genome shotgun (WGS) entry which is preliminary data.</text>
</comment>
<feature type="chain" id="PRO_5022006126" evidence="1">
    <location>
        <begin position="26"/>
        <end position="256"/>
    </location>
</feature>
<name>A0A554X6Z0_9BURK</name>
<gene>
    <name evidence="2" type="ORF">Ttaiw_01480</name>
</gene>
<sequence>MTTRGLRGSRLAAALLIGAVVAALAGCAGTSAPAWRIETRNRVEQATAAALTGRTRVAEQQWRLAAQAAAAAAQADVLARIALARCAVETVVLRGEGCAAAEPYLPDAGAAERAYAAYLGVPDIPASAGDGSATAVHEALPVPHRPIARLLAEGAPPAALTPALAAIEDPLARLVAGAVAWRAGRLDAEGVALLVDTASAEGWRQPLAVWLGVQARLADAAGDVEGAARARRRLQWVLGETEAARPVPASPSSLPR</sequence>
<organism evidence="2 3">
    <name type="scientific">Tepidimonas taiwanensis</name>
    <dbReference type="NCBI Taxonomy" id="307486"/>
    <lineage>
        <taxon>Bacteria</taxon>
        <taxon>Pseudomonadati</taxon>
        <taxon>Pseudomonadota</taxon>
        <taxon>Betaproteobacteria</taxon>
        <taxon>Burkholderiales</taxon>
        <taxon>Tepidimonas</taxon>
    </lineage>
</organism>